<gene>
    <name evidence="2" type="primary">flgL</name>
    <name evidence="2" type="ORF">J5W02_11025</name>
</gene>
<sequence>MRITMGMVMKQYNNNLNNSLNALNEASLRETTLRKFNKASEDPFSASKAFLLRREYLKNDSYQSELSDTSDQLLTAQSAMTSIHNVIKEASSGDCIQAINGTMSASDRTTIATKLRALQQTILSPANTQFGDKYVFSGSATSEPPFTVGADGNLLYRGIDVNTGKIEAGSTLSYNGAQITLGDAQFNGYKIQVNTADGATPSVSADTSSKTLTVNLPTGAKNSDILTALKTAPSLTASNDSTVTFDLSKAAISGDLNCPVDTSVQTATATDTIGAEGLKQLANEQSYVNIGLGLSTENGSTDINSQSVFNSAIPGISFLGYGTVDGTENGVSNNLYTLLGQIADKLEGKDGSTFSMDEIKPYLDNLSKQGDALLSKITESGTKSNFLTTTLTNLESMGDKVMDKIDKTEYVDFEDAVMDQIYQQYAYSAALKVGAQILQPTFLDFMK</sequence>
<dbReference type="PANTHER" id="PTHR42792:SF1">
    <property type="entry name" value="FLAGELLAR HOOK-ASSOCIATED PROTEIN 3"/>
    <property type="match status" value="1"/>
</dbReference>
<evidence type="ECO:0000313" key="3">
    <source>
        <dbReference type="Proteomes" id="UP000719942"/>
    </source>
</evidence>
<dbReference type="InterPro" id="IPR013384">
    <property type="entry name" value="Flagell_FlgL"/>
</dbReference>
<dbReference type="SUPFAM" id="SSF64518">
    <property type="entry name" value="Phase 1 flagellin"/>
    <property type="match status" value="1"/>
</dbReference>
<keyword evidence="2" id="KW-0966">Cell projection</keyword>
<keyword evidence="2" id="KW-0969">Cilium</keyword>
<organism evidence="2 3">
    <name type="scientific">Caproiciproducens faecalis</name>
    <dbReference type="NCBI Taxonomy" id="2820301"/>
    <lineage>
        <taxon>Bacteria</taxon>
        <taxon>Bacillati</taxon>
        <taxon>Bacillota</taxon>
        <taxon>Clostridia</taxon>
        <taxon>Eubacteriales</taxon>
        <taxon>Acutalibacteraceae</taxon>
        <taxon>Caproiciproducens</taxon>
    </lineage>
</organism>
<dbReference type="Gene3D" id="1.20.1330.10">
    <property type="entry name" value="f41 fragment of flagellin, N-terminal domain"/>
    <property type="match status" value="1"/>
</dbReference>
<dbReference type="EMBL" id="JAGFNZ010000004">
    <property type="protein sequence ID" value="MBW7573341.1"/>
    <property type="molecule type" value="Genomic_DNA"/>
</dbReference>
<dbReference type="InterPro" id="IPR001492">
    <property type="entry name" value="Flagellin"/>
</dbReference>
<protein>
    <submittedName>
        <fullName evidence="2">Flagellar hook-associated protein FlgL</fullName>
    </submittedName>
</protein>
<dbReference type="Proteomes" id="UP000719942">
    <property type="component" value="Unassembled WGS sequence"/>
</dbReference>
<proteinExistence type="predicted"/>
<dbReference type="PANTHER" id="PTHR42792">
    <property type="entry name" value="FLAGELLIN"/>
    <property type="match status" value="1"/>
</dbReference>
<dbReference type="InterPro" id="IPR001029">
    <property type="entry name" value="Flagellin_N"/>
</dbReference>
<dbReference type="RefSeq" id="WP_219965746.1">
    <property type="nucleotide sequence ID" value="NZ_JAGFNZ010000004.1"/>
</dbReference>
<comment type="caution">
    <text evidence="2">The sequence shown here is derived from an EMBL/GenBank/DDBJ whole genome shotgun (WGS) entry which is preliminary data.</text>
</comment>
<reference evidence="2 3" key="1">
    <citation type="submission" date="2021-03" db="EMBL/GenBank/DDBJ databases">
        <title>Caproiciproducens sp. nov. isolated from feces of cow.</title>
        <authorList>
            <person name="Choi J.-Y."/>
        </authorList>
    </citation>
    <scope>NUCLEOTIDE SEQUENCE [LARGE SCALE GENOMIC DNA]</scope>
    <source>
        <strain evidence="2 3">AGMB10547</strain>
    </source>
</reference>
<feature type="domain" description="Flagellin N-terminal" evidence="1">
    <location>
        <begin position="9"/>
        <end position="141"/>
    </location>
</feature>
<keyword evidence="2" id="KW-0282">Flagellum</keyword>
<accession>A0ABS7DPV9</accession>
<keyword evidence="3" id="KW-1185">Reference proteome</keyword>
<name>A0ABS7DPV9_9FIRM</name>
<evidence type="ECO:0000313" key="2">
    <source>
        <dbReference type="EMBL" id="MBW7573341.1"/>
    </source>
</evidence>
<dbReference type="NCBIfam" id="TIGR02550">
    <property type="entry name" value="flagell_flgL"/>
    <property type="match status" value="1"/>
</dbReference>
<evidence type="ECO:0000259" key="1">
    <source>
        <dbReference type="Pfam" id="PF00669"/>
    </source>
</evidence>
<dbReference type="Pfam" id="PF00669">
    <property type="entry name" value="Flagellin_N"/>
    <property type="match status" value="1"/>
</dbReference>